<name>A0A0C3QMP1_9AGAM</name>
<evidence type="ECO:0000256" key="5">
    <source>
        <dbReference type="SAM" id="MobiDB-lite"/>
    </source>
</evidence>
<feature type="repeat" description="WD" evidence="4">
    <location>
        <begin position="206"/>
        <end position="236"/>
    </location>
</feature>
<feature type="repeat" description="WD" evidence="4">
    <location>
        <begin position="11"/>
        <end position="41"/>
    </location>
</feature>
<dbReference type="HOGENOM" id="CLU_011791_3_0_1"/>
<keyword evidence="8" id="KW-1185">Reference proteome</keyword>
<dbReference type="InterPro" id="IPR001680">
    <property type="entry name" value="WD40_rpt"/>
</dbReference>
<accession>A0A0C3QMP1</accession>
<dbReference type="PROSITE" id="PS50082">
    <property type="entry name" value="WD_REPEATS_2"/>
    <property type="match status" value="5"/>
</dbReference>
<reference evidence="8" key="2">
    <citation type="submission" date="2015-01" db="EMBL/GenBank/DDBJ databases">
        <title>Evolutionary Origins and Diversification of the Mycorrhizal Mutualists.</title>
        <authorList>
            <consortium name="DOE Joint Genome Institute"/>
            <consortium name="Mycorrhizal Genomics Consortium"/>
            <person name="Kohler A."/>
            <person name="Kuo A."/>
            <person name="Nagy L.G."/>
            <person name="Floudas D."/>
            <person name="Copeland A."/>
            <person name="Barry K.W."/>
            <person name="Cichocki N."/>
            <person name="Veneault-Fourrey C."/>
            <person name="LaButti K."/>
            <person name="Lindquist E.A."/>
            <person name="Lipzen A."/>
            <person name="Lundell T."/>
            <person name="Morin E."/>
            <person name="Murat C."/>
            <person name="Riley R."/>
            <person name="Ohm R."/>
            <person name="Sun H."/>
            <person name="Tunlid A."/>
            <person name="Henrissat B."/>
            <person name="Grigoriev I.V."/>
            <person name="Hibbett D.S."/>
            <person name="Martin F."/>
        </authorList>
    </citation>
    <scope>NUCLEOTIDE SEQUENCE [LARGE SCALE GENOMIC DNA]</scope>
    <source>
        <strain evidence="8">MUT 4182</strain>
    </source>
</reference>
<dbReference type="Pfam" id="PF00400">
    <property type="entry name" value="WD40"/>
    <property type="match status" value="6"/>
</dbReference>
<dbReference type="InterPro" id="IPR015943">
    <property type="entry name" value="WD40/YVTN_repeat-like_dom_sf"/>
</dbReference>
<dbReference type="CDD" id="cd00200">
    <property type="entry name" value="WD40"/>
    <property type="match status" value="1"/>
</dbReference>
<gene>
    <name evidence="7" type="ORF">M407DRAFT_64484</name>
</gene>
<dbReference type="InterPro" id="IPR036322">
    <property type="entry name" value="WD40_repeat_dom_sf"/>
</dbReference>
<dbReference type="PRINTS" id="PR00320">
    <property type="entry name" value="GPROTEINBRPT"/>
</dbReference>
<dbReference type="EMBL" id="KN822943">
    <property type="protein sequence ID" value="KIO34270.1"/>
    <property type="molecule type" value="Genomic_DNA"/>
</dbReference>
<evidence type="ECO:0000313" key="7">
    <source>
        <dbReference type="EMBL" id="KIO34270.1"/>
    </source>
</evidence>
<dbReference type="PROSITE" id="PS50294">
    <property type="entry name" value="WD_REPEATS_REGION"/>
    <property type="match status" value="3"/>
</dbReference>
<dbReference type="GO" id="GO:0005737">
    <property type="term" value="C:cytoplasm"/>
    <property type="evidence" value="ECO:0007669"/>
    <property type="project" value="TreeGrafter"/>
</dbReference>
<dbReference type="SUPFAM" id="SSF50978">
    <property type="entry name" value="WD40 repeat-like"/>
    <property type="match status" value="1"/>
</dbReference>
<feature type="repeat" description="WD" evidence="4">
    <location>
        <begin position="88"/>
        <end position="119"/>
    </location>
</feature>
<evidence type="ECO:0000259" key="6">
    <source>
        <dbReference type="PROSITE" id="PS51394"/>
    </source>
</evidence>
<sequence>MTLLYKLSASLSGHSQDVRAVASPSPTLLLSASRDSTAIVWTRPDDKSSFTITETYKASDRFVNAIAYIPPTTEAPKGKVFNDYHIQLIGHSDNVCSLNISTEGLIISGSWDRTARVWKDFKALYELRGHELSVLAAIALTETEFLTASADKTIRLWDHHKQVRTFTGHTDAVRGLTLIPEIGFASCSNDGDVRVWTVEGDSIFVLSGHTSFVYSVAALPNGDIVSSGEDRTVRVWRDGESSQVIVHPAISVWTVSYMPNGDIVSGASDKTIRIFSAVEERWASEGDLKAYDDFVASHAIPTQSAAPVDKNKLPGEEALNTPGNKEGENKLIRSATGAVDVYTWAGGAWVKVGEMTDGVGATEKKTYMGKEWDYVFEVDIQEGAPKLMLPYNANENPYVAAQRFLAQNDLPVGYLDQVAKFIEQQTGGVNIGSSTEYVDPFTGMD</sequence>
<dbReference type="PANTHER" id="PTHR19849:SF0">
    <property type="entry name" value="PHOSPHOLIPASE A-2-ACTIVATING PROTEIN"/>
    <property type="match status" value="1"/>
</dbReference>
<evidence type="ECO:0000313" key="8">
    <source>
        <dbReference type="Proteomes" id="UP000054248"/>
    </source>
</evidence>
<dbReference type="SMART" id="SM00320">
    <property type="entry name" value="WD40"/>
    <property type="match status" value="6"/>
</dbReference>
<dbReference type="AlphaFoldDB" id="A0A0C3QMP1"/>
<keyword evidence="3" id="KW-0677">Repeat</keyword>
<feature type="repeat" description="WD" evidence="4">
    <location>
        <begin position="166"/>
        <end position="199"/>
    </location>
</feature>
<dbReference type="PANTHER" id="PTHR19849">
    <property type="entry name" value="PHOSPHOLIPASE A-2-ACTIVATING PROTEIN"/>
    <property type="match status" value="1"/>
</dbReference>
<dbReference type="GO" id="GO:0043161">
    <property type="term" value="P:proteasome-mediated ubiquitin-dependent protein catabolic process"/>
    <property type="evidence" value="ECO:0007669"/>
    <property type="project" value="TreeGrafter"/>
</dbReference>
<protein>
    <recommendedName>
        <fullName evidence="6">PFU domain-containing protein</fullName>
    </recommendedName>
</protein>
<dbReference type="PROSITE" id="PS51394">
    <property type="entry name" value="PFU"/>
    <property type="match status" value="1"/>
</dbReference>
<proteinExistence type="predicted"/>
<dbReference type="Gene3D" id="3.10.20.870">
    <property type="entry name" value="PFU (PLAA family ubiquitin binding), C-terminal domain"/>
    <property type="match status" value="1"/>
</dbReference>
<dbReference type="Gene3D" id="2.130.10.10">
    <property type="entry name" value="YVTN repeat-like/Quinoprotein amine dehydrogenase"/>
    <property type="match status" value="1"/>
</dbReference>
<evidence type="ECO:0000256" key="3">
    <source>
        <dbReference type="ARBA" id="ARBA00022737"/>
    </source>
</evidence>
<dbReference type="InterPro" id="IPR020472">
    <property type="entry name" value="WD40_PAC1"/>
</dbReference>
<dbReference type="GO" id="GO:0010992">
    <property type="term" value="P:ubiquitin recycling"/>
    <property type="evidence" value="ECO:0007669"/>
    <property type="project" value="TreeGrafter"/>
</dbReference>
<dbReference type="GO" id="GO:0005634">
    <property type="term" value="C:nucleus"/>
    <property type="evidence" value="ECO:0007669"/>
    <property type="project" value="TreeGrafter"/>
</dbReference>
<evidence type="ECO:0000256" key="4">
    <source>
        <dbReference type="PROSITE-ProRule" id="PRU00221"/>
    </source>
</evidence>
<dbReference type="InterPro" id="IPR015155">
    <property type="entry name" value="PFU"/>
</dbReference>
<feature type="domain" description="PFU" evidence="6">
    <location>
        <begin position="341"/>
        <end position="436"/>
    </location>
</feature>
<evidence type="ECO:0000256" key="1">
    <source>
        <dbReference type="ARBA" id="ARBA00022490"/>
    </source>
</evidence>
<keyword evidence="1" id="KW-0963">Cytoplasm</keyword>
<dbReference type="InterPro" id="IPR038122">
    <property type="entry name" value="PFU_sf"/>
</dbReference>
<feature type="region of interest" description="Disordered" evidence="5">
    <location>
        <begin position="305"/>
        <end position="328"/>
    </location>
</feature>
<organism evidence="7 8">
    <name type="scientific">Tulasnella calospora MUT 4182</name>
    <dbReference type="NCBI Taxonomy" id="1051891"/>
    <lineage>
        <taxon>Eukaryota</taxon>
        <taxon>Fungi</taxon>
        <taxon>Dikarya</taxon>
        <taxon>Basidiomycota</taxon>
        <taxon>Agaricomycotina</taxon>
        <taxon>Agaricomycetes</taxon>
        <taxon>Cantharellales</taxon>
        <taxon>Tulasnellaceae</taxon>
        <taxon>Tulasnella</taxon>
    </lineage>
</organism>
<feature type="repeat" description="WD" evidence="4">
    <location>
        <begin position="127"/>
        <end position="158"/>
    </location>
</feature>
<dbReference type="GO" id="GO:0043130">
    <property type="term" value="F:ubiquitin binding"/>
    <property type="evidence" value="ECO:0007669"/>
    <property type="project" value="TreeGrafter"/>
</dbReference>
<dbReference type="OrthoDB" id="10265988at2759"/>
<evidence type="ECO:0000256" key="2">
    <source>
        <dbReference type="ARBA" id="ARBA00022574"/>
    </source>
</evidence>
<dbReference type="STRING" id="1051891.A0A0C3QMP1"/>
<dbReference type="Proteomes" id="UP000054248">
    <property type="component" value="Unassembled WGS sequence"/>
</dbReference>
<feature type="non-terminal residue" evidence="7">
    <location>
        <position position="445"/>
    </location>
</feature>
<dbReference type="Pfam" id="PF09070">
    <property type="entry name" value="PFU"/>
    <property type="match status" value="1"/>
</dbReference>
<reference evidence="7 8" key="1">
    <citation type="submission" date="2014-04" db="EMBL/GenBank/DDBJ databases">
        <authorList>
            <consortium name="DOE Joint Genome Institute"/>
            <person name="Kuo A."/>
            <person name="Girlanda M."/>
            <person name="Perotto S."/>
            <person name="Kohler A."/>
            <person name="Nagy L.G."/>
            <person name="Floudas D."/>
            <person name="Copeland A."/>
            <person name="Barry K.W."/>
            <person name="Cichocki N."/>
            <person name="Veneault-Fourrey C."/>
            <person name="LaButti K."/>
            <person name="Lindquist E.A."/>
            <person name="Lipzen A."/>
            <person name="Lundell T."/>
            <person name="Morin E."/>
            <person name="Murat C."/>
            <person name="Sun H."/>
            <person name="Tunlid A."/>
            <person name="Henrissat B."/>
            <person name="Grigoriev I.V."/>
            <person name="Hibbett D.S."/>
            <person name="Martin F."/>
            <person name="Nordberg H.P."/>
            <person name="Cantor M.N."/>
            <person name="Hua S.X."/>
        </authorList>
    </citation>
    <scope>NUCLEOTIDE SEQUENCE [LARGE SCALE GENOMIC DNA]</scope>
    <source>
        <strain evidence="7 8">MUT 4182</strain>
    </source>
</reference>
<keyword evidence="2 4" id="KW-0853">WD repeat</keyword>